<reference evidence="1" key="2">
    <citation type="journal article" date="2015" name="Fish Shellfish Immunol.">
        <title>Early steps in the European eel (Anguilla anguilla)-Vibrio vulnificus interaction in the gills: Role of the RtxA13 toxin.</title>
        <authorList>
            <person name="Callol A."/>
            <person name="Pajuelo D."/>
            <person name="Ebbesson L."/>
            <person name="Teles M."/>
            <person name="MacKenzie S."/>
            <person name="Amaro C."/>
        </authorList>
    </citation>
    <scope>NUCLEOTIDE SEQUENCE</scope>
</reference>
<organism evidence="1">
    <name type="scientific">Anguilla anguilla</name>
    <name type="common">European freshwater eel</name>
    <name type="synonym">Muraena anguilla</name>
    <dbReference type="NCBI Taxonomy" id="7936"/>
    <lineage>
        <taxon>Eukaryota</taxon>
        <taxon>Metazoa</taxon>
        <taxon>Chordata</taxon>
        <taxon>Craniata</taxon>
        <taxon>Vertebrata</taxon>
        <taxon>Euteleostomi</taxon>
        <taxon>Actinopterygii</taxon>
        <taxon>Neopterygii</taxon>
        <taxon>Teleostei</taxon>
        <taxon>Anguilliformes</taxon>
        <taxon>Anguillidae</taxon>
        <taxon>Anguilla</taxon>
    </lineage>
</organism>
<reference evidence="1" key="1">
    <citation type="submission" date="2014-11" db="EMBL/GenBank/DDBJ databases">
        <authorList>
            <person name="Amaro Gonzalez C."/>
        </authorList>
    </citation>
    <scope>NUCLEOTIDE SEQUENCE</scope>
</reference>
<evidence type="ECO:0000313" key="1">
    <source>
        <dbReference type="EMBL" id="JAH65022.1"/>
    </source>
</evidence>
<name>A0A0E9UGX0_ANGAN</name>
<protein>
    <submittedName>
        <fullName evidence="1">Uncharacterized protein</fullName>
    </submittedName>
</protein>
<proteinExistence type="predicted"/>
<dbReference type="EMBL" id="GBXM01043555">
    <property type="protein sequence ID" value="JAH65022.1"/>
    <property type="molecule type" value="Transcribed_RNA"/>
</dbReference>
<accession>A0A0E9UGX0</accession>
<dbReference type="AlphaFoldDB" id="A0A0E9UGX0"/>
<sequence length="34" mass="3980">MPNIIKNENTRISIPLTTRLLYVYVCVCVCVHWS</sequence>